<evidence type="ECO:0000256" key="1">
    <source>
        <dbReference type="ARBA" id="ARBA00022679"/>
    </source>
</evidence>
<dbReference type="InterPro" id="IPR016181">
    <property type="entry name" value="Acyl_CoA_acyltransferase"/>
</dbReference>
<dbReference type="PANTHER" id="PTHR43877">
    <property type="entry name" value="AMINOALKYLPHOSPHONATE N-ACETYLTRANSFERASE-RELATED-RELATED"/>
    <property type="match status" value="1"/>
</dbReference>
<dbReference type="PROSITE" id="PS51186">
    <property type="entry name" value="GNAT"/>
    <property type="match status" value="1"/>
</dbReference>
<sequence>MTIVKKALKFRCRPHIKSVGNRSRCGCRIWLIASGRTRVSVMKTLSIDVRRAEPHDARAISEAHRLSWQHTYAGIIPHRALTQMIERRGENWWRKATRGPATLLVLDVAGTVAGYATLGLNRARALPQEGEIYELYLRPEYQGIGLGKLLFGEARRLLKSLGCNGMVVWCLEENETAADFYRDHGGIDFCEGMENFDHKQIKKIGFIWN</sequence>
<dbReference type="InterPro" id="IPR000182">
    <property type="entry name" value="GNAT_dom"/>
</dbReference>
<dbReference type="CDD" id="cd04301">
    <property type="entry name" value="NAT_SF"/>
    <property type="match status" value="1"/>
</dbReference>
<name>A0ABR9IQ30_RHIVS</name>
<keyword evidence="5" id="KW-1185">Reference proteome</keyword>
<dbReference type="InterPro" id="IPR050832">
    <property type="entry name" value="Bact_Acetyltransf"/>
</dbReference>
<proteinExistence type="predicted"/>
<dbReference type="EMBL" id="JADBEC010000001">
    <property type="protein sequence ID" value="MBE1504952.1"/>
    <property type="molecule type" value="Genomic_DNA"/>
</dbReference>
<reference evidence="4 5" key="1">
    <citation type="submission" date="2020-10" db="EMBL/GenBank/DDBJ databases">
        <title>Sequencing the genomes of 1000 actinobacteria strains.</title>
        <authorList>
            <person name="Klenk H.-P."/>
        </authorList>
    </citation>
    <scope>NUCLEOTIDE SEQUENCE [LARGE SCALE GENOMIC DNA]</scope>
    <source>
        <strain evidence="4 5">DSM 7307</strain>
    </source>
</reference>
<dbReference type="Proteomes" id="UP000620262">
    <property type="component" value="Unassembled WGS sequence"/>
</dbReference>
<dbReference type="Pfam" id="PF00583">
    <property type="entry name" value="Acetyltransf_1"/>
    <property type="match status" value="1"/>
</dbReference>
<evidence type="ECO:0000259" key="3">
    <source>
        <dbReference type="PROSITE" id="PS51186"/>
    </source>
</evidence>
<organism evidence="4 5">
    <name type="scientific">Rhizobium viscosum</name>
    <name type="common">Arthrobacter viscosus</name>
    <dbReference type="NCBI Taxonomy" id="1673"/>
    <lineage>
        <taxon>Bacteria</taxon>
        <taxon>Pseudomonadati</taxon>
        <taxon>Pseudomonadota</taxon>
        <taxon>Alphaproteobacteria</taxon>
        <taxon>Hyphomicrobiales</taxon>
        <taxon>Rhizobiaceae</taxon>
        <taxon>Rhizobium/Agrobacterium group</taxon>
        <taxon>Rhizobium</taxon>
    </lineage>
</organism>
<gene>
    <name evidence="4" type="ORF">H4W29_002133</name>
</gene>
<protein>
    <submittedName>
        <fullName evidence="4">GNAT superfamily N-acetyltransferase</fullName>
    </submittedName>
</protein>
<keyword evidence="2" id="KW-0012">Acyltransferase</keyword>
<keyword evidence="1" id="KW-0808">Transferase</keyword>
<evidence type="ECO:0000313" key="4">
    <source>
        <dbReference type="EMBL" id="MBE1504952.1"/>
    </source>
</evidence>
<evidence type="ECO:0000313" key="5">
    <source>
        <dbReference type="Proteomes" id="UP000620262"/>
    </source>
</evidence>
<dbReference type="Gene3D" id="3.40.630.30">
    <property type="match status" value="1"/>
</dbReference>
<feature type="domain" description="N-acetyltransferase" evidence="3">
    <location>
        <begin position="47"/>
        <end position="209"/>
    </location>
</feature>
<dbReference type="SUPFAM" id="SSF55729">
    <property type="entry name" value="Acyl-CoA N-acyltransferases (Nat)"/>
    <property type="match status" value="1"/>
</dbReference>
<accession>A0ABR9IQ30</accession>
<evidence type="ECO:0000256" key="2">
    <source>
        <dbReference type="ARBA" id="ARBA00023315"/>
    </source>
</evidence>
<comment type="caution">
    <text evidence="4">The sequence shown here is derived from an EMBL/GenBank/DDBJ whole genome shotgun (WGS) entry which is preliminary data.</text>
</comment>